<organism evidence="5">
    <name type="scientific">freshwater metagenome</name>
    <dbReference type="NCBI Taxonomy" id="449393"/>
    <lineage>
        <taxon>unclassified sequences</taxon>
        <taxon>metagenomes</taxon>
        <taxon>ecological metagenomes</taxon>
    </lineage>
</organism>
<feature type="transmembrane region" description="Helical" evidence="3">
    <location>
        <begin position="21"/>
        <end position="42"/>
    </location>
</feature>
<evidence type="ECO:0000313" key="5">
    <source>
        <dbReference type="EMBL" id="CAB4908801.1"/>
    </source>
</evidence>
<dbReference type="PANTHER" id="PTHR24421">
    <property type="entry name" value="NITRATE/NITRITE SENSOR PROTEIN NARX-RELATED"/>
    <property type="match status" value="1"/>
</dbReference>
<dbReference type="EMBL" id="CAFBMS010000003">
    <property type="protein sequence ID" value="CAB4908801.1"/>
    <property type="molecule type" value="Genomic_DNA"/>
</dbReference>
<accession>A0A6J7GKJ0</accession>
<keyword evidence="3" id="KW-0812">Transmembrane</keyword>
<feature type="transmembrane region" description="Helical" evidence="3">
    <location>
        <begin position="350"/>
        <end position="371"/>
    </location>
</feature>
<dbReference type="GO" id="GO:0016301">
    <property type="term" value="F:kinase activity"/>
    <property type="evidence" value="ECO:0007669"/>
    <property type="project" value="UniProtKB-KW"/>
</dbReference>
<dbReference type="InterPro" id="IPR036890">
    <property type="entry name" value="HATPase_C_sf"/>
</dbReference>
<dbReference type="InterPro" id="IPR003594">
    <property type="entry name" value="HATPase_dom"/>
</dbReference>
<keyword evidence="3" id="KW-0472">Membrane</keyword>
<keyword evidence="1" id="KW-0808">Transferase</keyword>
<keyword evidence="3" id="KW-1133">Transmembrane helix</keyword>
<evidence type="ECO:0000256" key="3">
    <source>
        <dbReference type="SAM" id="Phobius"/>
    </source>
</evidence>
<evidence type="ECO:0000256" key="2">
    <source>
        <dbReference type="ARBA" id="ARBA00022777"/>
    </source>
</evidence>
<feature type="transmembrane region" description="Helical" evidence="3">
    <location>
        <begin position="312"/>
        <end position="338"/>
    </location>
</feature>
<proteinExistence type="predicted"/>
<protein>
    <submittedName>
        <fullName evidence="5">Unannotated protein</fullName>
    </submittedName>
</protein>
<feature type="transmembrane region" description="Helical" evidence="3">
    <location>
        <begin position="283"/>
        <end position="300"/>
    </location>
</feature>
<dbReference type="Pfam" id="PF02518">
    <property type="entry name" value="HATPase_c"/>
    <property type="match status" value="1"/>
</dbReference>
<name>A0A6J7GKJ0_9ZZZZ</name>
<feature type="transmembrane region" description="Helical" evidence="3">
    <location>
        <begin position="48"/>
        <end position="70"/>
    </location>
</feature>
<dbReference type="AlphaFoldDB" id="A0A6J7GKJ0"/>
<dbReference type="InterPro" id="IPR050482">
    <property type="entry name" value="Sensor_HK_TwoCompSys"/>
</dbReference>
<feature type="domain" description="Histidine kinase/HSP90-like ATPase" evidence="4">
    <location>
        <begin position="510"/>
        <end position="557"/>
    </location>
</feature>
<dbReference type="SUPFAM" id="SSF55874">
    <property type="entry name" value="ATPase domain of HSP90 chaperone/DNA topoisomerase II/histidine kinase"/>
    <property type="match status" value="1"/>
</dbReference>
<feature type="transmembrane region" description="Helical" evidence="3">
    <location>
        <begin position="112"/>
        <end position="135"/>
    </location>
</feature>
<keyword evidence="2" id="KW-0418">Kinase</keyword>
<sequence length="591" mass="66064">MILEELVDRITGRWAASFRAWLYLSSLGFLGTFTRSYATMGITHKESILLASAITVINAPVYALLCHTLLRKRFTDQLSLTRVFSSYLIIWLSIGVTEIMITVYVFHQTAYLGPQLFASLFPDVFGFITSSYLLAEFEKNRIDIGRLSYAGKTLINTSEESHKQVVTERSQLISAIQDSIFYQLDALKKQFALIQQSSSRQEIERLATELENYSANTIRTLSHEMAKDVENRNPIDRLSFVGQQRIKNFSNVYTPYISFSLSMAVIIFIGGNHEISLNGFPGFIFQMGTAVAIAPILFIGSQVTQRISPKNLYLGFSAFLLTIFLAGYVTVIAANILAANSVELKHAYSAPVFAGRTLVSVVMASLIVIIVKARRKTLEDLIAMNEKLQVDLDWMDNRSRELRKELASILHGPLQGRIAGVAMALRLIAADSQLTEEEKNRKLEEIETLLASVIEDVQKLFNIEKNQPEASIIMKLINLRRSWEGLAKVSWMIEPSVFAKLPTSRFEMVSEILYETVSNSVRHGGATTISISLRMEGDVLLLTIIDNGIGIKKDFTVSAGLHKLSEFGATYSFTKGLERGAELSISLPLNH</sequence>
<dbReference type="Gene3D" id="3.30.565.10">
    <property type="entry name" value="Histidine kinase-like ATPase, C-terminal domain"/>
    <property type="match status" value="1"/>
</dbReference>
<feature type="transmembrane region" description="Helical" evidence="3">
    <location>
        <begin position="253"/>
        <end position="271"/>
    </location>
</feature>
<evidence type="ECO:0000259" key="4">
    <source>
        <dbReference type="Pfam" id="PF02518"/>
    </source>
</evidence>
<evidence type="ECO:0000256" key="1">
    <source>
        <dbReference type="ARBA" id="ARBA00022679"/>
    </source>
</evidence>
<dbReference type="GO" id="GO:0000160">
    <property type="term" value="P:phosphorelay signal transduction system"/>
    <property type="evidence" value="ECO:0007669"/>
    <property type="project" value="UniProtKB-KW"/>
</dbReference>
<gene>
    <name evidence="5" type="ORF">UFOPK3614_00118</name>
</gene>
<feature type="transmembrane region" description="Helical" evidence="3">
    <location>
        <begin position="82"/>
        <end position="106"/>
    </location>
</feature>
<reference evidence="5" key="1">
    <citation type="submission" date="2020-05" db="EMBL/GenBank/DDBJ databases">
        <authorList>
            <person name="Chiriac C."/>
            <person name="Salcher M."/>
            <person name="Ghai R."/>
            <person name="Kavagutti S V."/>
        </authorList>
    </citation>
    <scope>NUCLEOTIDE SEQUENCE</scope>
</reference>